<gene>
    <name evidence="1" type="ORF">EHO61_08860</name>
</gene>
<sequence>MATQSKKLRSEFPKRVVRSKISNFEQYVQSEIERIRKKAETPPTPTWISKGQVVARIQKELYKEIQEHIRDSSLHPKIEDPWKAAKLNAMEYINRLNTPAKLAYLRVKDQFKQEWNEYIQYKKEQENPKGISNKKE</sequence>
<keyword evidence="2" id="KW-1185">Reference proteome</keyword>
<dbReference type="Proteomes" id="UP000297855">
    <property type="component" value="Unassembled WGS sequence"/>
</dbReference>
<accession>A0A4R9GQT3</accession>
<protein>
    <submittedName>
        <fullName evidence="1">Uncharacterized protein</fullName>
    </submittedName>
</protein>
<evidence type="ECO:0000313" key="1">
    <source>
        <dbReference type="EMBL" id="TGK19001.1"/>
    </source>
</evidence>
<name>A0A4R9GQT3_9LEPT</name>
<dbReference type="AlphaFoldDB" id="A0A4R9GQT3"/>
<organism evidence="1 2">
    <name type="scientific">Leptospira fluminis</name>
    <dbReference type="NCBI Taxonomy" id="2484979"/>
    <lineage>
        <taxon>Bacteria</taxon>
        <taxon>Pseudomonadati</taxon>
        <taxon>Spirochaetota</taxon>
        <taxon>Spirochaetia</taxon>
        <taxon>Leptospirales</taxon>
        <taxon>Leptospiraceae</taxon>
        <taxon>Leptospira</taxon>
    </lineage>
</organism>
<proteinExistence type="predicted"/>
<evidence type="ECO:0000313" key="2">
    <source>
        <dbReference type="Proteomes" id="UP000297855"/>
    </source>
</evidence>
<comment type="caution">
    <text evidence="1">The sequence shown here is derived from an EMBL/GenBank/DDBJ whole genome shotgun (WGS) entry which is preliminary data.</text>
</comment>
<reference evidence="1" key="1">
    <citation type="journal article" date="2019" name="PLoS Negl. Trop. Dis.">
        <title>Revisiting the worldwide diversity of Leptospira species in the environment.</title>
        <authorList>
            <person name="Vincent A.T."/>
            <person name="Schiettekatte O."/>
            <person name="Bourhy P."/>
            <person name="Veyrier F.J."/>
            <person name="Picardeau M."/>
        </authorList>
    </citation>
    <scope>NUCLEOTIDE SEQUENCE [LARGE SCALE GENOMIC DNA]</scope>
    <source>
        <strain evidence="1">SCS5</strain>
    </source>
</reference>
<dbReference type="RefSeq" id="WP_135813259.1">
    <property type="nucleotide sequence ID" value="NZ_RQEV01000009.1"/>
</dbReference>
<dbReference type="EMBL" id="RQEV01000009">
    <property type="protein sequence ID" value="TGK19001.1"/>
    <property type="molecule type" value="Genomic_DNA"/>
</dbReference>